<reference evidence="8" key="1">
    <citation type="submission" date="2022-11" db="UniProtKB">
        <authorList>
            <consortium name="WormBaseParasite"/>
        </authorList>
    </citation>
    <scope>IDENTIFICATION</scope>
</reference>
<dbReference type="GO" id="GO:0016020">
    <property type="term" value="C:membrane"/>
    <property type="evidence" value="ECO:0007669"/>
    <property type="project" value="UniProtKB-SubCell"/>
</dbReference>
<keyword evidence="4 6" id="KW-0472">Membrane</keyword>
<feature type="transmembrane region" description="Helical" evidence="6">
    <location>
        <begin position="85"/>
        <end position="105"/>
    </location>
</feature>
<evidence type="ECO:0000313" key="7">
    <source>
        <dbReference type="Proteomes" id="UP000887577"/>
    </source>
</evidence>
<keyword evidence="7" id="KW-1185">Reference proteome</keyword>
<dbReference type="InterPro" id="IPR007237">
    <property type="entry name" value="CD20-like"/>
</dbReference>
<dbReference type="Proteomes" id="UP000887577">
    <property type="component" value="Unplaced"/>
</dbReference>
<dbReference type="WBParaSite" id="PSU_v2.g11217.t1">
    <property type="protein sequence ID" value="PSU_v2.g11217.t1"/>
    <property type="gene ID" value="PSU_v2.g11217"/>
</dbReference>
<keyword evidence="3 6" id="KW-1133">Transmembrane helix</keyword>
<evidence type="ECO:0000313" key="8">
    <source>
        <dbReference type="WBParaSite" id="PSU_v2.g11217.t1"/>
    </source>
</evidence>
<evidence type="ECO:0000256" key="2">
    <source>
        <dbReference type="ARBA" id="ARBA00022692"/>
    </source>
</evidence>
<dbReference type="Pfam" id="PF04103">
    <property type="entry name" value="CD20"/>
    <property type="match status" value="1"/>
</dbReference>
<feature type="transmembrane region" description="Helical" evidence="6">
    <location>
        <begin position="117"/>
        <end position="138"/>
    </location>
</feature>
<evidence type="ECO:0000256" key="3">
    <source>
        <dbReference type="ARBA" id="ARBA00022989"/>
    </source>
</evidence>
<organism evidence="7 8">
    <name type="scientific">Panagrolaimus superbus</name>
    <dbReference type="NCBI Taxonomy" id="310955"/>
    <lineage>
        <taxon>Eukaryota</taxon>
        <taxon>Metazoa</taxon>
        <taxon>Ecdysozoa</taxon>
        <taxon>Nematoda</taxon>
        <taxon>Chromadorea</taxon>
        <taxon>Rhabditida</taxon>
        <taxon>Tylenchina</taxon>
        <taxon>Panagrolaimomorpha</taxon>
        <taxon>Panagrolaimoidea</taxon>
        <taxon>Panagrolaimidae</taxon>
        <taxon>Panagrolaimus</taxon>
    </lineage>
</organism>
<feature type="region of interest" description="Disordered" evidence="5">
    <location>
        <begin position="31"/>
        <end position="65"/>
    </location>
</feature>
<accession>A0A914XXG8</accession>
<evidence type="ECO:0000256" key="5">
    <source>
        <dbReference type="SAM" id="MobiDB-lite"/>
    </source>
</evidence>
<evidence type="ECO:0000256" key="4">
    <source>
        <dbReference type="ARBA" id="ARBA00023136"/>
    </source>
</evidence>
<comment type="subcellular location">
    <subcellularLocation>
        <location evidence="1">Membrane</location>
        <topology evidence="1">Multi-pass membrane protein</topology>
    </subcellularLocation>
</comment>
<protein>
    <submittedName>
        <fullName evidence="8">Uncharacterized protein</fullName>
    </submittedName>
</protein>
<evidence type="ECO:0000256" key="1">
    <source>
        <dbReference type="ARBA" id="ARBA00004141"/>
    </source>
</evidence>
<feature type="compositionally biased region" description="Polar residues" evidence="5">
    <location>
        <begin position="31"/>
        <end position="46"/>
    </location>
</feature>
<name>A0A914XXG8_9BILA</name>
<feature type="transmembrane region" description="Helical" evidence="6">
    <location>
        <begin position="218"/>
        <end position="236"/>
    </location>
</feature>
<keyword evidence="2 6" id="KW-0812">Transmembrane</keyword>
<feature type="transmembrane region" description="Helical" evidence="6">
    <location>
        <begin position="145"/>
        <end position="168"/>
    </location>
</feature>
<sequence>MARYEYGNQNQKRMYNGGTYHATPSAPSLDITINQNSGSNSPSPYATSRRPPLHAPPPPPTYHSNSSDYYSPMWLDRFPRKENRGMFRVCLVEVMLSVVILGAGIWCYCDTPAYCPYYSAIWTASVFLINSVIGSLAAKFGSPNLYLGHLSLSMASFILCIVSCIISWSNWESVGTYRHPKIDRNSAFCLIGQHDAARISHIFSHMDKYDFGKCLFELKVGVAVNSIQFVVSVIIGKKKDFLNLMLLMPSIF</sequence>
<proteinExistence type="predicted"/>
<evidence type="ECO:0000256" key="6">
    <source>
        <dbReference type="SAM" id="Phobius"/>
    </source>
</evidence>
<dbReference type="AlphaFoldDB" id="A0A914XXG8"/>